<evidence type="ECO:0000313" key="2">
    <source>
        <dbReference type="EMBL" id="MBJ7598575.1"/>
    </source>
</evidence>
<dbReference type="InterPro" id="IPR045608">
    <property type="entry name" value="Trypco2"/>
</dbReference>
<dbReference type="RefSeq" id="WP_338201689.1">
    <property type="nucleotide sequence ID" value="NZ_JAEKNR010000118.1"/>
</dbReference>
<protein>
    <recommendedName>
        <fullName evidence="1">Trypsin-co-occurring domain-containing protein</fullName>
    </recommendedName>
</protein>
<comment type="caution">
    <text evidence="2">The sequence shown here is derived from an EMBL/GenBank/DDBJ whole genome shotgun (WGS) entry which is preliminary data.</text>
</comment>
<reference evidence="2" key="1">
    <citation type="submission" date="2020-10" db="EMBL/GenBank/DDBJ databases">
        <title>Ca. Dormibacterota MAGs.</title>
        <authorList>
            <person name="Montgomery K."/>
        </authorList>
    </citation>
    <scope>NUCLEOTIDE SEQUENCE [LARGE SCALE GENOMIC DNA]</scope>
    <source>
        <strain evidence="2">SC8812_S17_10</strain>
    </source>
</reference>
<proteinExistence type="predicted"/>
<dbReference type="EMBL" id="JAEKNR010000118">
    <property type="protein sequence ID" value="MBJ7598575.1"/>
    <property type="molecule type" value="Genomic_DNA"/>
</dbReference>
<dbReference type="Pfam" id="PF19631">
    <property type="entry name" value="Trypco2"/>
    <property type="match status" value="1"/>
</dbReference>
<keyword evidence="3" id="KW-1185">Reference proteome</keyword>
<evidence type="ECO:0000313" key="3">
    <source>
        <dbReference type="Proteomes" id="UP000612893"/>
    </source>
</evidence>
<feature type="domain" description="Trypsin-co-occurring" evidence="1">
    <location>
        <begin position="7"/>
        <end position="84"/>
    </location>
</feature>
<evidence type="ECO:0000259" key="1">
    <source>
        <dbReference type="Pfam" id="PF19631"/>
    </source>
</evidence>
<organism evidence="2 3">
    <name type="scientific">Candidatus Nephthysia bennettiae</name>
    <dbReference type="NCBI Taxonomy" id="3127016"/>
    <lineage>
        <taxon>Bacteria</taxon>
        <taxon>Bacillati</taxon>
        <taxon>Candidatus Dormiibacterota</taxon>
        <taxon>Candidatus Dormibacteria</taxon>
        <taxon>Candidatus Dormibacterales</taxon>
        <taxon>Candidatus Dormibacteraceae</taxon>
        <taxon>Candidatus Nephthysia</taxon>
    </lineage>
</organism>
<dbReference type="AlphaFoldDB" id="A0A934KAC3"/>
<gene>
    <name evidence="2" type="ORF">JF922_10885</name>
</gene>
<dbReference type="Proteomes" id="UP000612893">
    <property type="component" value="Unassembled WGS sequence"/>
</dbReference>
<name>A0A934KAC3_9BACT</name>
<sequence>MSEKTAVGLADAIASLRQELTAAMLEGKGEEVQFKLGPIELEVQLQVENKGSLNGGVKWLLVSIGGSAERSRVETHQLKLTLQPVGGQSRDVPVADATTPT</sequence>
<accession>A0A934KAC3</accession>